<dbReference type="InterPro" id="IPR000432">
    <property type="entry name" value="DNA_mismatch_repair_MutS_C"/>
</dbReference>
<dbReference type="Gene3D" id="3.30.420.110">
    <property type="entry name" value="MutS, connector domain"/>
    <property type="match status" value="1"/>
</dbReference>
<evidence type="ECO:0000256" key="9">
    <source>
        <dbReference type="ARBA" id="ARBA00023242"/>
    </source>
</evidence>
<dbReference type="Pfam" id="PF05188">
    <property type="entry name" value="MutS_II"/>
    <property type="match status" value="1"/>
</dbReference>
<dbReference type="PANTHER" id="PTHR11361:SF35">
    <property type="entry name" value="DNA MISMATCH REPAIR PROTEIN MSH2"/>
    <property type="match status" value="1"/>
</dbReference>
<dbReference type="InterPro" id="IPR032642">
    <property type="entry name" value="Msh2_ATP-bd"/>
</dbReference>
<dbReference type="Pfam" id="PF05192">
    <property type="entry name" value="MutS_III"/>
    <property type="match status" value="1"/>
</dbReference>
<dbReference type="GO" id="GO:0006312">
    <property type="term" value="P:mitotic recombination"/>
    <property type="evidence" value="ECO:0007669"/>
    <property type="project" value="TreeGrafter"/>
</dbReference>
<keyword evidence="8 11" id="KW-0234">DNA repair</keyword>
<dbReference type="SUPFAM" id="SSF53150">
    <property type="entry name" value="DNA repair protein MutS, domain II"/>
    <property type="match status" value="1"/>
</dbReference>
<comment type="similarity">
    <text evidence="2 11">Belongs to the DNA mismatch repair MutS family.</text>
</comment>
<feature type="coiled-coil region" evidence="12">
    <location>
        <begin position="468"/>
        <end position="495"/>
    </location>
</feature>
<sequence length="956" mass="108719">MANPIKDRPDLTFESKQGEQGFFAFINGLPQKSSNTIRLFERSNGDYYSVHEDDALYIAQNIYNTSSVIRYLGKNKVPSCTLSRLTCDTFLRDALLNKQLKFEIWAQGSKGLWKLVKNASPGNIQAFEDHLFSNVEISASPIVLSVKLGIRGDQRMVGVSFADTTIRELGVSEFIDNELFSNFESLLAQLGVKECVIPADESRKDYDLSKLRDIIEKFDIVITERKKSDFTIKNIEQDLNRLLGDDVSAATLPEFEMKHAMTACASLIKYLSLMTDDSNFGHYILRHHDLSQYMKLDASALRALNLMQSPQEGSNKNSSLFGLLNKCKTAQGSRLLCQWLKQPLMDIKEIELRHSLVEIFAEDTELRLSLREEHLKSIPDLHRLSKRFQKRIASLQDVIRVYQVIIKLPKLIEALELFDSMNDSSKELIEEIYNAKLKEHYSELEKYQEMVETTIDLEAADYHQFMIKADFNSELKQIQNKIDGIKEKINEEHEKVNISLYFTSRTENTVKYSDLYYIKVGEDLCMDTDKKLHLEKQNVYGYCFRITRNDATCIRGKKQYHELSTQRGGVYFTTDKLRQLSTSFHDNLGLYEKEQNTLVKEVIEIAASYCPALETLNGLMAHLDVILSFAHVAVHAPVPYIRPKMYNKGEGNVVLKNARHPCIEVQDDVSFIPNDVSLIRDQKELLIITGPNMGGKSTYIRQIGVIALMAQTGCFVPCTEASLCVFDCILARVGAGDSQLKGVSTFMAEMLETANIIKTATTNSLIIIDELGRGTSTYDGFGLAWAISEYISKKIRCFCMFATHFHELTALTEEVPYAYNLHVTAHIGVNPSGGRDITLLYKVKEGICDESFGIHVAELANFPDTVVKLARRKEKQLEDVTKHENTMEIDGKTTFSKEEIEEGSTIIEEFMKEIANTPNIESMDYQSIIERISIVRNKYQERIESNSWCQDVIAGF</sequence>
<dbReference type="GO" id="GO:0032301">
    <property type="term" value="C:MutSalpha complex"/>
    <property type="evidence" value="ECO:0007669"/>
    <property type="project" value="TreeGrafter"/>
</dbReference>
<evidence type="ECO:0000256" key="2">
    <source>
        <dbReference type="ARBA" id="ARBA00006271"/>
    </source>
</evidence>
<dbReference type="Gene3D" id="3.40.50.300">
    <property type="entry name" value="P-loop containing nucleotide triphosphate hydrolases"/>
    <property type="match status" value="1"/>
</dbReference>
<dbReference type="VEuPathDB" id="FungiDB:RhiirA1_517666"/>
<evidence type="ECO:0000259" key="13">
    <source>
        <dbReference type="PROSITE" id="PS00486"/>
    </source>
</evidence>
<keyword evidence="5 11" id="KW-0227">DNA damage</keyword>
<dbReference type="SMART" id="SM00533">
    <property type="entry name" value="MUTSd"/>
    <property type="match status" value="1"/>
</dbReference>
<dbReference type="PIRSF" id="PIRSF005813">
    <property type="entry name" value="MSH2"/>
    <property type="match status" value="1"/>
</dbReference>
<dbReference type="InterPro" id="IPR036187">
    <property type="entry name" value="DNA_mismatch_repair_MutS_sf"/>
</dbReference>
<dbReference type="InterPro" id="IPR045076">
    <property type="entry name" value="MutS"/>
</dbReference>
<dbReference type="InterPro" id="IPR007861">
    <property type="entry name" value="DNA_mismatch_repair_MutS_clamp"/>
</dbReference>
<dbReference type="FunFam" id="3.40.50.300:FF:000523">
    <property type="entry name" value="DNA mismatch repair protein"/>
    <property type="match status" value="1"/>
</dbReference>
<keyword evidence="12" id="KW-0175">Coiled coil</keyword>
<dbReference type="Pfam" id="PF05190">
    <property type="entry name" value="MutS_IV"/>
    <property type="match status" value="1"/>
</dbReference>
<evidence type="ECO:0000256" key="4">
    <source>
        <dbReference type="ARBA" id="ARBA00022741"/>
    </source>
</evidence>
<keyword evidence="4 11" id="KW-0547">Nucleotide-binding</keyword>
<dbReference type="GO" id="GO:0006298">
    <property type="term" value="P:mismatch repair"/>
    <property type="evidence" value="ECO:0007669"/>
    <property type="project" value="InterPro"/>
</dbReference>
<evidence type="ECO:0000256" key="6">
    <source>
        <dbReference type="ARBA" id="ARBA00022840"/>
    </source>
</evidence>
<feature type="domain" description="DNA mismatch repair proteins mutS family" evidence="13">
    <location>
        <begin position="764"/>
        <end position="780"/>
    </location>
</feature>
<evidence type="ECO:0000256" key="5">
    <source>
        <dbReference type="ARBA" id="ARBA00022763"/>
    </source>
</evidence>
<dbReference type="SMART" id="SM00534">
    <property type="entry name" value="MUTSac"/>
    <property type="match status" value="1"/>
</dbReference>
<evidence type="ECO:0000256" key="7">
    <source>
        <dbReference type="ARBA" id="ARBA00023125"/>
    </source>
</evidence>
<dbReference type="InterPro" id="IPR007696">
    <property type="entry name" value="DNA_mismatch_repair_MutS_core"/>
</dbReference>
<evidence type="ECO:0000256" key="3">
    <source>
        <dbReference type="ARBA" id="ARBA00019549"/>
    </source>
</evidence>
<dbReference type="SUPFAM" id="SSF52540">
    <property type="entry name" value="P-loop containing nucleoside triphosphate hydrolases"/>
    <property type="match status" value="1"/>
</dbReference>
<keyword evidence="9" id="KW-0539">Nucleus</keyword>
<protein>
    <recommendedName>
        <fullName evidence="10">DNA mismatch repair protein MSH2</fullName>
    </recommendedName>
    <alternativeName>
        <fullName evidence="3">DNA mismatch repair protein Msh2</fullName>
    </alternativeName>
</protein>
<accession>A0A2N0QCK6</accession>
<reference evidence="14 15" key="2">
    <citation type="submission" date="2017-09" db="EMBL/GenBank/DDBJ databases">
        <title>Extensive intraspecific genome diversity in a model arbuscular mycorrhizal fungus.</title>
        <authorList>
            <person name="Chen E.C."/>
            <person name="Morin E."/>
            <person name="Beaudet D."/>
            <person name="Noel J."/>
            <person name="Ndikumana S."/>
            <person name="Charron P."/>
            <person name="St-Onge C."/>
            <person name="Giorgi J."/>
            <person name="Grigoriev I.V."/>
            <person name="Roux C."/>
            <person name="Martin F.M."/>
            <person name="Corradi N."/>
        </authorList>
    </citation>
    <scope>NUCLEOTIDE SEQUENCE [LARGE SCALE GENOMIC DNA]</scope>
    <source>
        <strain evidence="14 15">A5</strain>
    </source>
</reference>
<dbReference type="InterPro" id="IPR027417">
    <property type="entry name" value="P-loop_NTPase"/>
</dbReference>
<dbReference type="InterPro" id="IPR036678">
    <property type="entry name" value="MutS_con_dom_sf"/>
</dbReference>
<evidence type="ECO:0000256" key="12">
    <source>
        <dbReference type="SAM" id="Coils"/>
    </source>
</evidence>
<dbReference type="GO" id="GO:0005524">
    <property type="term" value="F:ATP binding"/>
    <property type="evidence" value="ECO:0007669"/>
    <property type="project" value="UniProtKB-KW"/>
</dbReference>
<dbReference type="PANTHER" id="PTHR11361">
    <property type="entry name" value="DNA MISMATCH REPAIR PROTEIN MUTS FAMILY MEMBER"/>
    <property type="match status" value="1"/>
</dbReference>
<dbReference type="FunFam" id="1.10.1420.10:FF:000003">
    <property type="entry name" value="DNA mismatch repair protein"/>
    <property type="match status" value="1"/>
</dbReference>
<evidence type="ECO:0000256" key="8">
    <source>
        <dbReference type="ARBA" id="ARBA00023204"/>
    </source>
</evidence>
<evidence type="ECO:0000256" key="10">
    <source>
        <dbReference type="ARBA" id="ARBA00073545"/>
    </source>
</evidence>
<dbReference type="EMBL" id="LLXJ01000034">
    <property type="protein sequence ID" value="PKC16793.1"/>
    <property type="molecule type" value="Genomic_DNA"/>
</dbReference>
<reference evidence="14 15" key="1">
    <citation type="submission" date="2016-04" db="EMBL/GenBank/DDBJ databases">
        <title>Genome analyses suggest a sexual origin of heterokaryosis in a supposedly ancient asexual fungus.</title>
        <authorList>
            <person name="Ropars J."/>
            <person name="Sedzielewska K."/>
            <person name="Noel J."/>
            <person name="Charron P."/>
            <person name="Farinelli L."/>
            <person name="Marton T."/>
            <person name="Kruger M."/>
            <person name="Pelin A."/>
            <person name="Brachmann A."/>
            <person name="Corradi N."/>
        </authorList>
    </citation>
    <scope>NUCLEOTIDE SEQUENCE [LARGE SCALE GENOMIC DNA]</scope>
    <source>
        <strain evidence="14 15">A5</strain>
    </source>
</reference>
<evidence type="ECO:0000313" key="15">
    <source>
        <dbReference type="Proteomes" id="UP000232722"/>
    </source>
</evidence>
<evidence type="ECO:0000256" key="1">
    <source>
        <dbReference type="ARBA" id="ARBA00004123"/>
    </source>
</evidence>
<comment type="function">
    <text evidence="11">Component of the post-replicative DNA mismatch repair system (MMR).</text>
</comment>
<dbReference type="PROSITE" id="PS00486">
    <property type="entry name" value="DNA_MISMATCH_REPAIR_2"/>
    <property type="match status" value="1"/>
</dbReference>
<evidence type="ECO:0000256" key="11">
    <source>
        <dbReference type="RuleBase" id="RU003756"/>
    </source>
</evidence>
<organism evidence="14 15">
    <name type="scientific">Rhizophagus irregularis</name>
    <dbReference type="NCBI Taxonomy" id="588596"/>
    <lineage>
        <taxon>Eukaryota</taxon>
        <taxon>Fungi</taxon>
        <taxon>Fungi incertae sedis</taxon>
        <taxon>Mucoromycota</taxon>
        <taxon>Glomeromycotina</taxon>
        <taxon>Glomeromycetes</taxon>
        <taxon>Glomerales</taxon>
        <taxon>Glomeraceae</taxon>
        <taxon>Rhizophagus</taxon>
    </lineage>
</organism>
<dbReference type="FunFam" id="3.30.420.110:FF:000002">
    <property type="entry name" value="DNA mismatch repair protein"/>
    <property type="match status" value="1"/>
</dbReference>
<dbReference type="SUPFAM" id="SSF48334">
    <property type="entry name" value="DNA repair protein MutS, domain III"/>
    <property type="match status" value="1"/>
</dbReference>
<dbReference type="InterPro" id="IPR007695">
    <property type="entry name" value="DNA_mismatch_repair_MutS-lik_N"/>
</dbReference>
<dbReference type="CDD" id="cd03285">
    <property type="entry name" value="ABC_MSH2_euk"/>
    <property type="match status" value="1"/>
</dbReference>
<name>A0A2N0QCK6_9GLOM</name>
<proteinExistence type="inferred from homology"/>
<dbReference type="GO" id="GO:0140664">
    <property type="term" value="F:ATP-dependent DNA damage sensor activity"/>
    <property type="evidence" value="ECO:0007669"/>
    <property type="project" value="InterPro"/>
</dbReference>
<gene>
    <name evidence="14" type="ORF">RhiirA5_406617</name>
</gene>
<dbReference type="VEuPathDB" id="FungiDB:RhiirFUN_009575"/>
<dbReference type="Gene3D" id="1.10.1420.10">
    <property type="match status" value="2"/>
</dbReference>
<dbReference type="AlphaFoldDB" id="A0A2N0QCK6"/>
<comment type="caution">
    <text evidence="14">The sequence shown here is derived from an EMBL/GenBank/DDBJ whole genome shotgun (WGS) entry which is preliminary data.</text>
</comment>
<dbReference type="Gene3D" id="3.40.1170.10">
    <property type="entry name" value="DNA repair protein MutS, domain I"/>
    <property type="match status" value="1"/>
</dbReference>
<dbReference type="InterPro" id="IPR007860">
    <property type="entry name" value="DNA_mmatch_repair_MutS_con_dom"/>
</dbReference>
<dbReference type="InterPro" id="IPR011184">
    <property type="entry name" value="DNA_mismatch_repair_Msh2"/>
</dbReference>
<dbReference type="GO" id="GO:0030983">
    <property type="term" value="F:mismatched DNA binding"/>
    <property type="evidence" value="ECO:0007669"/>
    <property type="project" value="InterPro"/>
</dbReference>
<keyword evidence="6" id="KW-0067">ATP-binding</keyword>
<dbReference type="Pfam" id="PF01624">
    <property type="entry name" value="MutS_I"/>
    <property type="match status" value="1"/>
</dbReference>
<evidence type="ECO:0000313" key="14">
    <source>
        <dbReference type="EMBL" id="PKC16793.1"/>
    </source>
</evidence>
<keyword evidence="7 11" id="KW-0238">DNA-binding</keyword>
<dbReference type="InterPro" id="IPR016151">
    <property type="entry name" value="DNA_mismatch_repair_MutS_N"/>
</dbReference>
<dbReference type="Proteomes" id="UP000232722">
    <property type="component" value="Unassembled WGS sequence"/>
</dbReference>
<comment type="subcellular location">
    <subcellularLocation>
        <location evidence="1">Nucleus</location>
    </subcellularLocation>
</comment>
<dbReference type="Pfam" id="PF00488">
    <property type="entry name" value="MutS_V"/>
    <property type="match status" value="1"/>
</dbReference>
<dbReference type="VEuPathDB" id="FungiDB:FUN_007165"/>